<protein>
    <submittedName>
        <fullName evidence="1">Uncharacterized protein</fullName>
    </submittedName>
</protein>
<name>A0A1D2JA10_PARBR</name>
<dbReference type="EMBL" id="LZYO01000254">
    <property type="protein sequence ID" value="ODH22085.1"/>
    <property type="molecule type" value="Genomic_DNA"/>
</dbReference>
<reference evidence="1 2" key="1">
    <citation type="submission" date="2016-06" db="EMBL/GenBank/DDBJ databases">
        <authorList>
            <person name="Kjaerup R.B."/>
            <person name="Dalgaard T.S."/>
            <person name="Juul-Madsen H.R."/>
        </authorList>
    </citation>
    <scope>NUCLEOTIDE SEQUENCE [LARGE SCALE GENOMIC DNA]</scope>
    <source>
        <strain evidence="1 2">Pb300</strain>
    </source>
</reference>
<gene>
    <name evidence="1" type="ORF">ACO22_05565</name>
</gene>
<evidence type="ECO:0000313" key="1">
    <source>
        <dbReference type="EMBL" id="ODH22085.1"/>
    </source>
</evidence>
<dbReference type="Proteomes" id="UP000242814">
    <property type="component" value="Unassembled WGS sequence"/>
</dbReference>
<organism evidence="1 2">
    <name type="scientific">Paracoccidioides brasiliensis</name>
    <dbReference type="NCBI Taxonomy" id="121759"/>
    <lineage>
        <taxon>Eukaryota</taxon>
        <taxon>Fungi</taxon>
        <taxon>Dikarya</taxon>
        <taxon>Ascomycota</taxon>
        <taxon>Pezizomycotina</taxon>
        <taxon>Eurotiomycetes</taxon>
        <taxon>Eurotiomycetidae</taxon>
        <taxon>Onygenales</taxon>
        <taxon>Ajellomycetaceae</taxon>
        <taxon>Paracoccidioides</taxon>
    </lineage>
</organism>
<evidence type="ECO:0000313" key="2">
    <source>
        <dbReference type="Proteomes" id="UP000242814"/>
    </source>
</evidence>
<dbReference type="VEuPathDB" id="FungiDB:PADG_06463"/>
<comment type="caution">
    <text evidence="1">The sequence shown here is derived from an EMBL/GenBank/DDBJ whole genome shotgun (WGS) entry which is preliminary data.</text>
</comment>
<accession>A0A1D2JA10</accession>
<proteinExistence type="predicted"/>
<dbReference type="AlphaFoldDB" id="A0A1D2JA10"/>
<sequence length="153" mass="16993">MGHGTRAAEIRGRNTPEEEKMGMISVARHGFLRREADNGGTEEVVLGGSKNFVDGMIYERQLANRGGRVMAIPVTIFFPSLWVRVLLDDILKDYTQFCSELRLRLLSSVTDRMCGTYCGNASPSNSIIASAPWAWKFRFAPKYTMGGSPPKSN</sequence>